<keyword evidence="1" id="KW-0238">DNA-binding</keyword>
<sequence>MYPDVVFLYGQDHVNRAIQTQMNLKDKLKFGKAIAWSLEDRGDYYIIKCLIDVPATPYLNTSTSTGMVGVDLNVNHIAVANINAIGQCVDAFTLPFNLEGKISGQRAKIIEAEVITLVDYAVKHHKPLAIEKLDTTRSKVSRPYGNRKANRQMSQFAYQKMILAIKSRAEKMGVAVYVVNPAYTSQIGKMKYMKRLGVSIHMAAAYVIARRAMGVFDAYTVFCQNLRVLSDRTIRPK</sequence>
<accession>A0A1I5R9H2</accession>
<dbReference type="GO" id="GO:0003677">
    <property type="term" value="F:DNA binding"/>
    <property type="evidence" value="ECO:0007669"/>
    <property type="project" value="UniProtKB-KW"/>
</dbReference>
<dbReference type="OrthoDB" id="7375452at2"/>
<organism evidence="2 3">
    <name type="scientific">Halolactibacillus halophilus</name>
    <dbReference type="NCBI Taxonomy" id="306540"/>
    <lineage>
        <taxon>Bacteria</taxon>
        <taxon>Bacillati</taxon>
        <taxon>Bacillota</taxon>
        <taxon>Bacilli</taxon>
        <taxon>Bacillales</taxon>
        <taxon>Bacillaceae</taxon>
        <taxon>Halolactibacillus</taxon>
    </lineage>
</organism>
<evidence type="ECO:0000313" key="2">
    <source>
        <dbReference type="EMBL" id="SFP55182.1"/>
    </source>
</evidence>
<evidence type="ECO:0000313" key="3">
    <source>
        <dbReference type="Proteomes" id="UP000242243"/>
    </source>
</evidence>
<dbReference type="EMBL" id="FOXC01000028">
    <property type="protein sequence ID" value="SFP55182.1"/>
    <property type="molecule type" value="Genomic_DNA"/>
</dbReference>
<dbReference type="InterPro" id="IPR010095">
    <property type="entry name" value="Cas12f1-like_TNB"/>
</dbReference>
<dbReference type="Proteomes" id="UP000242243">
    <property type="component" value="Unassembled WGS sequence"/>
</dbReference>
<dbReference type="NCBIfam" id="TIGR01766">
    <property type="entry name" value="IS200/IS605 family accessory protein TnpB-like domain"/>
    <property type="match status" value="1"/>
</dbReference>
<reference evidence="2 3" key="1">
    <citation type="submission" date="2016-10" db="EMBL/GenBank/DDBJ databases">
        <authorList>
            <person name="de Groot N.N."/>
        </authorList>
    </citation>
    <scope>NUCLEOTIDE SEQUENCE [LARGE SCALE GENOMIC DNA]</scope>
    <source>
        <strain evidence="2 3">DSM 17073</strain>
    </source>
</reference>
<evidence type="ECO:0000256" key="1">
    <source>
        <dbReference type="ARBA" id="ARBA00023125"/>
    </source>
</evidence>
<gene>
    <name evidence="2" type="ORF">SAMN05421839_1288</name>
</gene>
<protein>
    <submittedName>
        <fullName evidence="2">Transposase, IS605 OrfB family, central region</fullName>
    </submittedName>
</protein>
<proteinExistence type="predicted"/>
<name>A0A1I5R9H2_9BACI</name>
<dbReference type="AlphaFoldDB" id="A0A1I5R9H2"/>